<evidence type="ECO:0000259" key="14">
    <source>
        <dbReference type="PROSITE" id="PS50137"/>
    </source>
</evidence>
<dbReference type="GO" id="GO:0004694">
    <property type="term" value="F:eukaryotic translation initiation factor 2alpha kinase activity"/>
    <property type="evidence" value="ECO:0007669"/>
    <property type="project" value="TreeGrafter"/>
</dbReference>
<evidence type="ECO:0000256" key="8">
    <source>
        <dbReference type="ARBA" id="ARBA00022884"/>
    </source>
</evidence>
<evidence type="ECO:0000256" key="6">
    <source>
        <dbReference type="ARBA" id="ARBA00022777"/>
    </source>
</evidence>
<keyword evidence="2" id="KW-0723">Serine/threonine-protein kinase</keyword>
<dbReference type="InterPro" id="IPR000719">
    <property type="entry name" value="Prot_kinase_dom"/>
</dbReference>
<dbReference type="GO" id="GO:0005634">
    <property type="term" value="C:nucleus"/>
    <property type="evidence" value="ECO:0007669"/>
    <property type="project" value="TreeGrafter"/>
</dbReference>
<feature type="domain" description="Protein kinase" evidence="13">
    <location>
        <begin position="295"/>
        <end position="558"/>
    </location>
</feature>
<evidence type="ECO:0000256" key="5">
    <source>
        <dbReference type="ARBA" id="ARBA00022741"/>
    </source>
</evidence>
<sequence length="569" mass="63999">MAEYYVKPQLYKGKLHEYCQKNKLQLEYKDVKVEGPPHDRVFTVMVVIGDREYPVATGKNKKEAKEEAAKAAWDSITQENQTKQASLPQTPQPQPPKPSPPPPPLPIAPSSDTLEEIQPLDYISMLTKYGLKHNIKIDYKLEDESGPPHKKIFSYSCKIGDKIYGEGTGNDKKAAKQAAAKLAYKQLGAQETSRAGKHAAVASSANSLLSNSSGISSWSSENGTDSASKNRNSDGSLVNKMNDLKVGEDCSSSSWATPKNAAMKPKRREIATKLAPSFSDPKAKYTKDERLIKDFEEIEPIGSGGFGNVFKAKKIIDKKNYAIKRVMCSDKVQREVQALAELEHENIIRYYTSWTGKDYLNFENSSSLSRPRPDLLCDCLFIQMEFCEKGTLGDWIECRRGKENYQTESLIKFRQIVTGVEYIHSKGFIHRDLKPHNIFISSEDKIKIGDFGLVTSMTDDLRTTEKGTRSYMSPEQVGDKYGQEVDIFALGLILFEILWIFSTGSEKIKEWHKIRDCVLPEEFSKKFPLEKYIIEQLLSKDAAKRPPASGVLKLLKLVAKKNLNNAHTC</sequence>
<dbReference type="GO" id="GO:0005737">
    <property type="term" value="C:cytoplasm"/>
    <property type="evidence" value="ECO:0007669"/>
    <property type="project" value="TreeGrafter"/>
</dbReference>
<dbReference type="Gene3D" id="3.30.160.20">
    <property type="match status" value="2"/>
</dbReference>
<dbReference type="FunFam" id="1.10.510.10:FF:000251">
    <property type="entry name" value="eukaryotic translation initiation factor 2-alpha kinase 3"/>
    <property type="match status" value="1"/>
</dbReference>
<dbReference type="SUPFAM" id="SSF54768">
    <property type="entry name" value="dsRNA-binding domain-like"/>
    <property type="match status" value="2"/>
</dbReference>
<feature type="compositionally biased region" description="Low complexity" evidence="12">
    <location>
        <begin position="209"/>
        <end position="220"/>
    </location>
</feature>
<dbReference type="InterPro" id="IPR008271">
    <property type="entry name" value="Ser/Thr_kinase_AS"/>
</dbReference>
<dbReference type="SMART" id="SM00220">
    <property type="entry name" value="S_TKc"/>
    <property type="match status" value="1"/>
</dbReference>
<feature type="compositionally biased region" description="Pro residues" evidence="12">
    <location>
        <begin position="90"/>
        <end position="107"/>
    </location>
</feature>
<reference evidence="15" key="1">
    <citation type="submission" date="2021-09" db="EMBL/GenBank/DDBJ databases">
        <title>The genome of Mauremys mutica provides insights into the evolution of semi-aquatic lifestyle.</title>
        <authorList>
            <person name="Gong S."/>
            <person name="Gao Y."/>
        </authorList>
    </citation>
    <scope>NUCLEOTIDE SEQUENCE</scope>
    <source>
        <strain evidence="15">MM-2020</strain>
        <tissue evidence="15">Muscle</tissue>
    </source>
</reference>
<dbReference type="PROSITE" id="PS00107">
    <property type="entry name" value="PROTEIN_KINASE_ATP"/>
    <property type="match status" value="1"/>
</dbReference>
<feature type="domain" description="DRBM" evidence="14">
    <location>
        <begin position="10"/>
        <end position="78"/>
    </location>
</feature>
<keyword evidence="4" id="KW-0808">Transferase</keyword>
<feature type="region of interest" description="Disordered" evidence="12">
    <location>
        <begin position="209"/>
        <end position="239"/>
    </location>
</feature>
<dbReference type="FunFam" id="3.30.160.20:FF:000045">
    <property type="entry name" value="Eukaryotic translation initiation factor 2-alpha kinase 2"/>
    <property type="match status" value="1"/>
</dbReference>
<dbReference type="Gene3D" id="3.30.200.20">
    <property type="entry name" value="Phosphorylase Kinase, domain 1"/>
    <property type="match status" value="1"/>
</dbReference>
<dbReference type="PANTHER" id="PTHR11042:SF163">
    <property type="entry name" value="INTERFERON-INDUCED, DOUBLE-STRANDED RNA-ACTIVATED PROTEIN KINASE"/>
    <property type="match status" value="1"/>
</dbReference>
<protein>
    <recommendedName>
        <fullName evidence="1">non-specific serine/threonine protein kinase</fullName>
        <ecNumber evidence="1">2.7.11.1</ecNumber>
    </recommendedName>
</protein>
<dbReference type="Pfam" id="PF00035">
    <property type="entry name" value="dsrm"/>
    <property type="match status" value="2"/>
</dbReference>
<dbReference type="EMBL" id="JAHDVG010000482">
    <property type="protein sequence ID" value="KAH1173456.1"/>
    <property type="molecule type" value="Genomic_DNA"/>
</dbReference>
<dbReference type="InterPro" id="IPR014720">
    <property type="entry name" value="dsRBD_dom"/>
</dbReference>
<dbReference type="AlphaFoldDB" id="A0A9D3X5V2"/>
<comment type="caution">
    <text evidence="15">The sequence shown here is derived from an EMBL/GenBank/DDBJ whole genome shotgun (WGS) entry which is preliminary data.</text>
</comment>
<dbReference type="InterPro" id="IPR017441">
    <property type="entry name" value="Protein_kinase_ATP_BS"/>
</dbReference>
<dbReference type="Proteomes" id="UP000827986">
    <property type="component" value="Unassembled WGS sequence"/>
</dbReference>
<evidence type="ECO:0000256" key="10">
    <source>
        <dbReference type="PROSITE-ProRule" id="PRU00266"/>
    </source>
</evidence>
<dbReference type="SMART" id="SM00358">
    <property type="entry name" value="DSRM"/>
    <property type="match status" value="2"/>
</dbReference>
<feature type="binding site" evidence="11">
    <location>
        <position position="324"/>
    </location>
    <ligand>
        <name>ATP</name>
        <dbReference type="ChEBI" id="CHEBI:30616"/>
    </ligand>
</feature>
<keyword evidence="16" id="KW-1185">Reference proteome</keyword>
<dbReference type="PANTHER" id="PTHR11042">
    <property type="entry name" value="EUKARYOTIC TRANSLATION INITIATION FACTOR 2-ALPHA KINASE EIF2-ALPHA KINASE -RELATED"/>
    <property type="match status" value="1"/>
</dbReference>
<dbReference type="EC" id="2.7.11.1" evidence="1"/>
<name>A0A9D3X5V2_9SAUR</name>
<keyword evidence="3" id="KW-0597">Phosphoprotein</keyword>
<keyword evidence="7 11" id="KW-0067">ATP-binding</keyword>
<dbReference type="InterPro" id="IPR011009">
    <property type="entry name" value="Kinase-like_dom_sf"/>
</dbReference>
<evidence type="ECO:0000256" key="9">
    <source>
        <dbReference type="ARBA" id="ARBA00037982"/>
    </source>
</evidence>
<feature type="compositionally biased region" description="Polar residues" evidence="12">
    <location>
        <begin position="221"/>
        <end position="236"/>
    </location>
</feature>
<organism evidence="15 16">
    <name type="scientific">Mauremys mutica</name>
    <name type="common">yellowpond turtle</name>
    <dbReference type="NCBI Taxonomy" id="74926"/>
    <lineage>
        <taxon>Eukaryota</taxon>
        <taxon>Metazoa</taxon>
        <taxon>Chordata</taxon>
        <taxon>Craniata</taxon>
        <taxon>Vertebrata</taxon>
        <taxon>Euteleostomi</taxon>
        <taxon>Archelosauria</taxon>
        <taxon>Testudinata</taxon>
        <taxon>Testudines</taxon>
        <taxon>Cryptodira</taxon>
        <taxon>Durocryptodira</taxon>
        <taxon>Testudinoidea</taxon>
        <taxon>Geoemydidae</taxon>
        <taxon>Geoemydinae</taxon>
        <taxon>Mauremys</taxon>
    </lineage>
</organism>
<dbReference type="PROSITE" id="PS00108">
    <property type="entry name" value="PROTEIN_KINASE_ST"/>
    <property type="match status" value="1"/>
</dbReference>
<keyword evidence="8 10" id="KW-0694">RNA-binding</keyword>
<evidence type="ECO:0000256" key="7">
    <source>
        <dbReference type="ARBA" id="ARBA00022840"/>
    </source>
</evidence>
<keyword evidence="6" id="KW-0418">Kinase</keyword>
<evidence type="ECO:0000256" key="1">
    <source>
        <dbReference type="ARBA" id="ARBA00012513"/>
    </source>
</evidence>
<feature type="domain" description="DRBM" evidence="14">
    <location>
        <begin position="121"/>
        <end position="189"/>
    </location>
</feature>
<dbReference type="PROSITE" id="PS50137">
    <property type="entry name" value="DS_RBD"/>
    <property type="match status" value="2"/>
</dbReference>
<evidence type="ECO:0000256" key="3">
    <source>
        <dbReference type="ARBA" id="ARBA00022553"/>
    </source>
</evidence>
<dbReference type="PROSITE" id="PS50011">
    <property type="entry name" value="PROTEIN_KINASE_DOM"/>
    <property type="match status" value="1"/>
</dbReference>
<dbReference type="Gene3D" id="1.10.510.10">
    <property type="entry name" value="Transferase(Phosphotransferase) domain 1"/>
    <property type="match status" value="1"/>
</dbReference>
<evidence type="ECO:0000313" key="15">
    <source>
        <dbReference type="EMBL" id="KAH1173456.1"/>
    </source>
</evidence>
<evidence type="ECO:0000256" key="11">
    <source>
        <dbReference type="PROSITE-ProRule" id="PRU10141"/>
    </source>
</evidence>
<comment type="similarity">
    <text evidence="9">Belongs to the protein kinase superfamily. Ser/Thr protein kinase family. GCN2 subfamily.</text>
</comment>
<evidence type="ECO:0000313" key="16">
    <source>
        <dbReference type="Proteomes" id="UP000827986"/>
    </source>
</evidence>
<dbReference type="Pfam" id="PF00069">
    <property type="entry name" value="Pkinase"/>
    <property type="match status" value="1"/>
</dbReference>
<dbReference type="SUPFAM" id="SSF56112">
    <property type="entry name" value="Protein kinase-like (PK-like)"/>
    <property type="match status" value="1"/>
</dbReference>
<accession>A0A9D3X5V2</accession>
<dbReference type="GO" id="GO:0003723">
    <property type="term" value="F:RNA binding"/>
    <property type="evidence" value="ECO:0007669"/>
    <property type="project" value="UniProtKB-UniRule"/>
</dbReference>
<dbReference type="GO" id="GO:0005524">
    <property type="term" value="F:ATP binding"/>
    <property type="evidence" value="ECO:0007669"/>
    <property type="project" value="UniProtKB-UniRule"/>
</dbReference>
<keyword evidence="5 11" id="KW-0547">Nucleotide-binding</keyword>
<evidence type="ECO:0000259" key="13">
    <source>
        <dbReference type="PROSITE" id="PS50011"/>
    </source>
</evidence>
<dbReference type="InterPro" id="IPR050339">
    <property type="entry name" value="CC_SR_Kinase"/>
</dbReference>
<evidence type="ECO:0000256" key="12">
    <source>
        <dbReference type="SAM" id="MobiDB-lite"/>
    </source>
</evidence>
<feature type="region of interest" description="Disordered" evidence="12">
    <location>
        <begin position="55"/>
        <end position="111"/>
    </location>
</feature>
<gene>
    <name evidence="15" type="ORF">KIL84_017295</name>
</gene>
<evidence type="ECO:0000256" key="2">
    <source>
        <dbReference type="ARBA" id="ARBA00022527"/>
    </source>
</evidence>
<dbReference type="FunFam" id="3.30.160.20:FF:000007">
    <property type="entry name" value="Double-stranded RNA-binding protein Staufen homolog 1"/>
    <property type="match status" value="1"/>
</dbReference>
<proteinExistence type="inferred from homology"/>
<feature type="compositionally biased region" description="Basic and acidic residues" evidence="12">
    <location>
        <begin position="60"/>
        <end position="69"/>
    </location>
</feature>
<evidence type="ECO:0000256" key="4">
    <source>
        <dbReference type="ARBA" id="ARBA00022679"/>
    </source>
</evidence>